<proteinExistence type="predicted"/>
<keyword evidence="2" id="KW-1185">Reference proteome</keyword>
<protein>
    <submittedName>
        <fullName evidence="1">Uncharacterized protein</fullName>
    </submittedName>
</protein>
<name>A0ABS4S2A8_PAEXY</name>
<organism evidence="1 2">
    <name type="scientific">Paenibacillus xylanexedens</name>
    <dbReference type="NCBI Taxonomy" id="528191"/>
    <lineage>
        <taxon>Bacteria</taxon>
        <taxon>Bacillati</taxon>
        <taxon>Bacillota</taxon>
        <taxon>Bacilli</taxon>
        <taxon>Bacillales</taxon>
        <taxon>Paenibacillaceae</taxon>
        <taxon>Paenibacillus</taxon>
    </lineage>
</organism>
<reference evidence="1 2" key="1">
    <citation type="submission" date="2021-03" db="EMBL/GenBank/DDBJ databases">
        <title>Genomic Encyclopedia of Type Strains, Phase IV (KMG-IV): sequencing the most valuable type-strain genomes for metagenomic binning, comparative biology and taxonomic classification.</title>
        <authorList>
            <person name="Goeker M."/>
        </authorList>
    </citation>
    <scope>NUCLEOTIDE SEQUENCE [LARGE SCALE GENOMIC DNA]</scope>
    <source>
        <strain evidence="1 2">DSM 21292</strain>
    </source>
</reference>
<gene>
    <name evidence="1" type="ORF">J2Z28_005942</name>
</gene>
<dbReference type="RefSeq" id="WP_211085445.1">
    <property type="nucleotide sequence ID" value="NZ_CBCSLC010000001.1"/>
</dbReference>
<dbReference type="Proteomes" id="UP000810207">
    <property type="component" value="Unassembled WGS sequence"/>
</dbReference>
<evidence type="ECO:0000313" key="1">
    <source>
        <dbReference type="EMBL" id="MBP2249247.1"/>
    </source>
</evidence>
<dbReference type="EMBL" id="JAGIKV010000035">
    <property type="protein sequence ID" value="MBP2249247.1"/>
    <property type="molecule type" value="Genomic_DNA"/>
</dbReference>
<accession>A0ABS4S2A8</accession>
<comment type="caution">
    <text evidence="1">The sequence shown here is derived from an EMBL/GenBank/DDBJ whole genome shotgun (WGS) entry which is preliminary data.</text>
</comment>
<sequence length="66" mass="7348">MATVKQVSVGASYTKNLGNFQSLKVEASIVVDLHDDDDPEAVYVDAWERVQKQVRIGLGRSNQNEQ</sequence>
<evidence type="ECO:0000313" key="2">
    <source>
        <dbReference type="Proteomes" id="UP000810207"/>
    </source>
</evidence>